<gene>
    <name evidence="13" type="ORF">APT59_01280</name>
</gene>
<evidence type="ECO:0000256" key="1">
    <source>
        <dbReference type="ARBA" id="ARBA00004651"/>
    </source>
</evidence>
<keyword evidence="6 10" id="KW-0472">Membrane</keyword>
<evidence type="ECO:0000256" key="7">
    <source>
        <dbReference type="ARBA" id="ARBA00023224"/>
    </source>
</evidence>
<feature type="transmembrane region" description="Helical" evidence="10">
    <location>
        <begin position="21"/>
        <end position="40"/>
    </location>
</feature>
<evidence type="ECO:0000313" key="14">
    <source>
        <dbReference type="Proteomes" id="UP000064137"/>
    </source>
</evidence>
<dbReference type="GO" id="GO:0007165">
    <property type="term" value="P:signal transduction"/>
    <property type="evidence" value="ECO:0007669"/>
    <property type="project" value="UniProtKB-KW"/>
</dbReference>
<dbReference type="PANTHER" id="PTHR32089">
    <property type="entry name" value="METHYL-ACCEPTING CHEMOTAXIS PROTEIN MCPB"/>
    <property type="match status" value="1"/>
</dbReference>
<dbReference type="GO" id="GO:0005886">
    <property type="term" value="C:plasma membrane"/>
    <property type="evidence" value="ECO:0007669"/>
    <property type="project" value="UniProtKB-SubCell"/>
</dbReference>
<dbReference type="KEGG" id="por:APT59_01280"/>
<accession>A0A0U4VIK9</accession>
<dbReference type="RefSeq" id="WP_059313199.1">
    <property type="nucleotide sequence ID" value="NZ_CP013987.1"/>
</dbReference>
<evidence type="ECO:0000256" key="10">
    <source>
        <dbReference type="SAM" id="Phobius"/>
    </source>
</evidence>
<feature type="transmembrane region" description="Helical" evidence="10">
    <location>
        <begin position="332"/>
        <end position="352"/>
    </location>
</feature>
<evidence type="ECO:0000256" key="6">
    <source>
        <dbReference type="ARBA" id="ARBA00023136"/>
    </source>
</evidence>
<dbReference type="SUPFAM" id="SSF58104">
    <property type="entry name" value="Methyl-accepting chemotaxis protein (MCP) signaling domain"/>
    <property type="match status" value="1"/>
</dbReference>
<dbReference type="GO" id="GO:0006935">
    <property type="term" value="P:chemotaxis"/>
    <property type="evidence" value="ECO:0007669"/>
    <property type="project" value="UniProtKB-ARBA"/>
</dbReference>
<dbReference type="PANTHER" id="PTHR32089:SF112">
    <property type="entry name" value="LYSOZYME-LIKE PROTEIN-RELATED"/>
    <property type="match status" value="1"/>
</dbReference>
<feature type="domain" description="HAMP" evidence="12">
    <location>
        <begin position="355"/>
        <end position="407"/>
    </location>
</feature>
<evidence type="ECO:0000256" key="8">
    <source>
        <dbReference type="ARBA" id="ARBA00029447"/>
    </source>
</evidence>
<keyword evidence="7 9" id="KW-0807">Transducer</keyword>
<reference evidence="13 14" key="1">
    <citation type="submission" date="2016-01" db="EMBL/GenBank/DDBJ databases">
        <title>Annotation of Pseudomonas oryzihabitans USDA-ARS-USMARC-56511.</title>
        <authorList>
            <person name="Harhay G.P."/>
            <person name="Harhay D.M."/>
            <person name="Smith T.P.L."/>
            <person name="Bono J.L."/>
            <person name="Heaton M.P."/>
            <person name="Clawson M.L."/>
            <person name="Chitko-Mckown C.G."/>
            <person name="Capik S.F."/>
            <person name="DeDonder K.D."/>
            <person name="Apley M.D."/>
            <person name="Lubbers B.V."/>
            <person name="White B.J."/>
            <person name="Larson R.L."/>
        </authorList>
    </citation>
    <scope>NUCLEOTIDE SEQUENCE [LARGE SCALE GENOMIC DNA]</scope>
    <source>
        <strain evidence="13 14">USDA-ARS-USMARC-56511</strain>
    </source>
</reference>
<dbReference type="FunFam" id="1.10.287.950:FF:000001">
    <property type="entry name" value="Methyl-accepting chemotaxis sensory transducer"/>
    <property type="match status" value="1"/>
</dbReference>
<sequence length="685" mass="73087">MDVLLSPGIRVLSRFGFARKFALLLVLFILPLTVSLWLLGADFQAKLATVSGERSGVRLLQRLDVLEAELNAQRNLTARWKAIDTARQPTPAVQAAIAALEGRSDSGRASLAALQQQLTAETLGSGVQQRFQELQQAVAGLDVKDLRNLGWWPDGYDRFTAALGAVQALREEIALDSGLILDPWLETYLLMQISTTQSVELYERLGRLASVGQASVVSGQFSLQSRLQLRDLRARVGDSHESLTKVGALLSSKLPADLAGWKDDYQKVNSQLEASLKTLDQGIFSGEITLKPEQFETTLDGVLQGLQAFRQQTLKSLDQRLQFYRADAVHRFGFIVAGFGLLLVVTCYLLLCMQAAIRGSARGITTLAEGLRDGDLTRTAQVNGRDELAEIGRALDLAVVQLRASLQTVDRESRQVGMASGELGQQAEAALGAVEAQRQQITQIATAATELAATAQGVARSCEEAAGRAEQMRGIAQVSQRDSRQTTASIQRLNQRLDETAAAMAQVNTQAGEIQQVVDVIRGIAEQTNLLALNAAIEAARAGDQGRGFAVVADEVRSLSQRTQASTAQIAGTVGSLSSTVAQAVSLMQEACGQAASDAQSVTGLGQRLEEIAESVQGVSDTLVQIATAAEQQAVTADQVSGNIQQIDGAAAELLGNARTVQSTAVGLEAGSRTLAANTTRFRLG</sequence>
<evidence type="ECO:0000256" key="2">
    <source>
        <dbReference type="ARBA" id="ARBA00022475"/>
    </source>
</evidence>
<evidence type="ECO:0000259" key="12">
    <source>
        <dbReference type="PROSITE" id="PS50885"/>
    </source>
</evidence>
<name>A0A0U4VIK9_9PSED</name>
<keyword evidence="2" id="KW-1003">Cell membrane</keyword>
<keyword evidence="3" id="KW-0488">Methylation</keyword>
<evidence type="ECO:0000259" key="11">
    <source>
        <dbReference type="PROSITE" id="PS50111"/>
    </source>
</evidence>
<keyword evidence="4 10" id="KW-0812">Transmembrane</keyword>
<dbReference type="CDD" id="cd11386">
    <property type="entry name" value="MCP_signal"/>
    <property type="match status" value="1"/>
</dbReference>
<dbReference type="EMBL" id="CP013987">
    <property type="protein sequence ID" value="ALZ82903.1"/>
    <property type="molecule type" value="Genomic_DNA"/>
</dbReference>
<evidence type="ECO:0000256" key="9">
    <source>
        <dbReference type="PROSITE-ProRule" id="PRU00284"/>
    </source>
</evidence>
<evidence type="ECO:0000256" key="3">
    <source>
        <dbReference type="ARBA" id="ARBA00022481"/>
    </source>
</evidence>
<comment type="subcellular location">
    <subcellularLocation>
        <location evidence="1">Cell membrane</location>
        <topology evidence="1">Multi-pass membrane protein</topology>
    </subcellularLocation>
</comment>
<keyword evidence="5 10" id="KW-1133">Transmembrane helix</keyword>
<feature type="domain" description="Methyl-accepting transducer" evidence="11">
    <location>
        <begin position="412"/>
        <end position="648"/>
    </location>
</feature>
<dbReference type="AlphaFoldDB" id="A0A0U4VIK9"/>
<dbReference type="PROSITE" id="PS50111">
    <property type="entry name" value="CHEMOTAXIS_TRANSDUC_2"/>
    <property type="match status" value="1"/>
</dbReference>
<dbReference type="Pfam" id="PF00015">
    <property type="entry name" value="MCPsignal"/>
    <property type="match status" value="1"/>
</dbReference>
<dbReference type="InterPro" id="IPR004089">
    <property type="entry name" value="MCPsignal_dom"/>
</dbReference>
<dbReference type="InterPro" id="IPR003660">
    <property type="entry name" value="HAMP_dom"/>
</dbReference>
<dbReference type="Proteomes" id="UP000064137">
    <property type="component" value="Chromosome"/>
</dbReference>
<protein>
    <submittedName>
        <fullName evidence="13">Chemotaxis protein</fullName>
    </submittedName>
</protein>
<evidence type="ECO:0000256" key="4">
    <source>
        <dbReference type="ARBA" id="ARBA00022692"/>
    </source>
</evidence>
<evidence type="ECO:0000313" key="13">
    <source>
        <dbReference type="EMBL" id="ALZ82903.1"/>
    </source>
</evidence>
<evidence type="ECO:0000256" key="5">
    <source>
        <dbReference type="ARBA" id="ARBA00022989"/>
    </source>
</evidence>
<dbReference type="SMART" id="SM00283">
    <property type="entry name" value="MA"/>
    <property type="match status" value="1"/>
</dbReference>
<proteinExistence type="inferred from homology"/>
<comment type="similarity">
    <text evidence="8">Belongs to the methyl-accepting chemotaxis (MCP) protein family.</text>
</comment>
<organism evidence="13 14">
    <name type="scientific">Pseudomonas oryzihabitans</name>
    <dbReference type="NCBI Taxonomy" id="47885"/>
    <lineage>
        <taxon>Bacteria</taxon>
        <taxon>Pseudomonadati</taxon>
        <taxon>Pseudomonadota</taxon>
        <taxon>Gammaproteobacteria</taxon>
        <taxon>Pseudomonadales</taxon>
        <taxon>Pseudomonadaceae</taxon>
        <taxon>Pseudomonas</taxon>
    </lineage>
</organism>
<dbReference type="PROSITE" id="PS50885">
    <property type="entry name" value="HAMP"/>
    <property type="match status" value="1"/>
</dbReference>
<dbReference type="Gene3D" id="1.10.287.950">
    <property type="entry name" value="Methyl-accepting chemotaxis protein"/>
    <property type="match status" value="1"/>
</dbReference>